<dbReference type="EMBL" id="JACHWU010000001">
    <property type="protein sequence ID" value="MBB3049755.1"/>
    <property type="molecule type" value="Genomic_DNA"/>
</dbReference>
<dbReference type="PANTHER" id="PTHR43540:SF6">
    <property type="entry name" value="ISOCHORISMATASE-LIKE DOMAIN-CONTAINING PROTEIN"/>
    <property type="match status" value="1"/>
</dbReference>
<evidence type="ECO:0000313" key="3">
    <source>
        <dbReference type="EMBL" id="MBB3049755.1"/>
    </source>
</evidence>
<dbReference type="RefSeq" id="WP_183647774.1">
    <property type="nucleotide sequence ID" value="NZ_JACHWU010000001.1"/>
</dbReference>
<comment type="caution">
    <text evidence="3">The sequence shown here is derived from an EMBL/GenBank/DDBJ whole genome shotgun (WGS) entry which is preliminary data.</text>
</comment>
<dbReference type="PANTHER" id="PTHR43540">
    <property type="entry name" value="PEROXYUREIDOACRYLATE/UREIDOACRYLATE AMIDOHYDROLASE-RELATED"/>
    <property type="match status" value="1"/>
</dbReference>
<proteinExistence type="predicted"/>
<evidence type="ECO:0000256" key="1">
    <source>
        <dbReference type="ARBA" id="ARBA00022801"/>
    </source>
</evidence>
<dbReference type="InterPro" id="IPR050272">
    <property type="entry name" value="Isochorismatase-like_hydrls"/>
</dbReference>
<keyword evidence="4" id="KW-1185">Reference proteome</keyword>
<dbReference type="AlphaFoldDB" id="A0A839RX64"/>
<evidence type="ECO:0000259" key="2">
    <source>
        <dbReference type="Pfam" id="PF00857"/>
    </source>
</evidence>
<feature type="domain" description="Isochorismatase-like" evidence="2">
    <location>
        <begin position="7"/>
        <end position="152"/>
    </location>
</feature>
<dbReference type="GO" id="GO:0016787">
    <property type="term" value="F:hydrolase activity"/>
    <property type="evidence" value="ECO:0007669"/>
    <property type="project" value="UniProtKB-KW"/>
</dbReference>
<evidence type="ECO:0000313" key="4">
    <source>
        <dbReference type="Proteomes" id="UP000550714"/>
    </source>
</evidence>
<accession>A0A839RX64</accession>
<protein>
    <submittedName>
        <fullName evidence="3">Nicotinamidase-related amidase</fullName>
    </submittedName>
</protein>
<dbReference type="Pfam" id="PF00857">
    <property type="entry name" value="Isochorismatase"/>
    <property type="match status" value="1"/>
</dbReference>
<reference evidence="3 4" key="1">
    <citation type="submission" date="2020-08" db="EMBL/GenBank/DDBJ databases">
        <title>Genomic Encyclopedia of Type Strains, Phase III (KMG-III): the genomes of soil and plant-associated and newly described type strains.</title>
        <authorList>
            <person name="Whitman W."/>
        </authorList>
    </citation>
    <scope>NUCLEOTIDE SEQUENCE [LARGE SCALE GENOMIC DNA]</scope>
    <source>
        <strain evidence="3 4">CECT 8577</strain>
    </source>
</reference>
<dbReference type="Gene3D" id="3.40.50.850">
    <property type="entry name" value="Isochorismatase-like"/>
    <property type="match status" value="1"/>
</dbReference>
<dbReference type="Proteomes" id="UP000550714">
    <property type="component" value="Unassembled WGS sequence"/>
</dbReference>
<sequence>MTTPRRALVVIDVQQVYVDGPLEVQYPPHADSLSRIAGAIDAADAAGVPVVAVQHTMGEDAPLFNPTRPDFQLHPEVARRRSDGWKHVVKQNSSIYSGTDVADWLRGQGVDTVTLVGYMTNNCVLASAVEAEYLGFDTEVLADATGAINLANDAGVADAETVHTTLMTLLNSNWAAVASTSDWIRALEARQPLPKGDLGSSAVDGAQRAARATAV</sequence>
<keyword evidence="1" id="KW-0378">Hydrolase</keyword>
<gene>
    <name evidence="3" type="ORF">FHS23_000750</name>
</gene>
<dbReference type="InterPro" id="IPR036380">
    <property type="entry name" value="Isochorismatase-like_sf"/>
</dbReference>
<dbReference type="SUPFAM" id="SSF52499">
    <property type="entry name" value="Isochorismatase-like hydrolases"/>
    <property type="match status" value="1"/>
</dbReference>
<dbReference type="InterPro" id="IPR000868">
    <property type="entry name" value="Isochorismatase-like_dom"/>
</dbReference>
<organism evidence="3 4">
    <name type="scientific">Prauserella isguenensis</name>
    <dbReference type="NCBI Taxonomy" id="1470180"/>
    <lineage>
        <taxon>Bacteria</taxon>
        <taxon>Bacillati</taxon>
        <taxon>Actinomycetota</taxon>
        <taxon>Actinomycetes</taxon>
        <taxon>Pseudonocardiales</taxon>
        <taxon>Pseudonocardiaceae</taxon>
        <taxon>Prauserella</taxon>
    </lineage>
</organism>
<name>A0A839RX64_9PSEU</name>